<evidence type="ECO:0000313" key="4">
    <source>
        <dbReference type="Proteomes" id="UP001340816"/>
    </source>
</evidence>
<dbReference type="Proteomes" id="UP001340816">
    <property type="component" value="Chromosome"/>
</dbReference>
<feature type="transmembrane region" description="Helical" evidence="2">
    <location>
        <begin position="76"/>
        <end position="94"/>
    </location>
</feature>
<evidence type="ECO:0008006" key="5">
    <source>
        <dbReference type="Google" id="ProtNLM"/>
    </source>
</evidence>
<reference evidence="3 4" key="1">
    <citation type="submission" date="2022-10" db="EMBL/GenBank/DDBJ databases">
        <title>The complete genomes of actinobacterial strains from the NBC collection.</title>
        <authorList>
            <person name="Joergensen T.S."/>
            <person name="Alvarez Arevalo M."/>
            <person name="Sterndorff E.B."/>
            <person name="Faurdal D."/>
            <person name="Vuksanovic O."/>
            <person name="Mourched A.-S."/>
            <person name="Charusanti P."/>
            <person name="Shaw S."/>
            <person name="Blin K."/>
            <person name="Weber T."/>
        </authorList>
    </citation>
    <scope>NUCLEOTIDE SEQUENCE [LARGE SCALE GENOMIC DNA]</scope>
    <source>
        <strain evidence="3 4">NBC 01752</strain>
    </source>
</reference>
<feature type="compositionally biased region" description="Basic residues" evidence="1">
    <location>
        <begin position="1"/>
        <end position="11"/>
    </location>
</feature>
<keyword evidence="2" id="KW-0472">Membrane</keyword>
<sequence length="156" mass="17276">MQTRPKQRKTQHTQGAVPVGSGRTPVERRGGKRHFVRHYLEMVVAMVVGMLVLGAVTRGVLTLAGTELSASRHPELASLEMAFDMSAGMAVWMRRRGHGWASTLEMCGAMFVPALALFPLLWLDVITGDSLIALEHLVMLPLMFLAMVRRRSEYGC</sequence>
<evidence type="ECO:0000256" key="2">
    <source>
        <dbReference type="SAM" id="Phobius"/>
    </source>
</evidence>
<feature type="transmembrane region" description="Helical" evidence="2">
    <location>
        <begin position="131"/>
        <end position="148"/>
    </location>
</feature>
<feature type="region of interest" description="Disordered" evidence="1">
    <location>
        <begin position="1"/>
        <end position="28"/>
    </location>
</feature>
<feature type="transmembrane region" description="Helical" evidence="2">
    <location>
        <begin position="106"/>
        <end position="125"/>
    </location>
</feature>
<name>A0ABZ1H2Z0_STRPH</name>
<keyword evidence="2" id="KW-0812">Transmembrane</keyword>
<dbReference type="RefSeq" id="WP_326758071.1">
    <property type="nucleotide sequence ID" value="NZ_CP109135.1"/>
</dbReference>
<protein>
    <recommendedName>
        <fullName evidence="5">Flagellar biosynthetic protein FliP</fullName>
    </recommendedName>
</protein>
<accession>A0ABZ1H2Z0</accession>
<evidence type="ECO:0000256" key="1">
    <source>
        <dbReference type="SAM" id="MobiDB-lite"/>
    </source>
</evidence>
<keyword evidence="2" id="KW-1133">Transmembrane helix</keyword>
<organism evidence="3 4">
    <name type="scientific">Streptomyces phaeochromogenes</name>
    <dbReference type="NCBI Taxonomy" id="1923"/>
    <lineage>
        <taxon>Bacteria</taxon>
        <taxon>Bacillati</taxon>
        <taxon>Actinomycetota</taxon>
        <taxon>Actinomycetes</taxon>
        <taxon>Kitasatosporales</taxon>
        <taxon>Streptomycetaceae</taxon>
        <taxon>Streptomyces</taxon>
        <taxon>Streptomyces phaeochromogenes group</taxon>
    </lineage>
</organism>
<dbReference type="EMBL" id="CP109135">
    <property type="protein sequence ID" value="WSD12825.1"/>
    <property type="molecule type" value="Genomic_DNA"/>
</dbReference>
<gene>
    <name evidence="3" type="ORF">OHB35_06035</name>
</gene>
<evidence type="ECO:0000313" key="3">
    <source>
        <dbReference type="EMBL" id="WSD12825.1"/>
    </source>
</evidence>
<keyword evidence="4" id="KW-1185">Reference proteome</keyword>
<proteinExistence type="predicted"/>
<feature type="transmembrane region" description="Helical" evidence="2">
    <location>
        <begin position="38"/>
        <end position="56"/>
    </location>
</feature>